<gene>
    <name evidence="1" type="ORF">O6H91_17G030700</name>
</gene>
<dbReference type="EMBL" id="CM055108">
    <property type="protein sequence ID" value="KAJ7524980.1"/>
    <property type="molecule type" value="Genomic_DNA"/>
</dbReference>
<reference evidence="2" key="1">
    <citation type="journal article" date="2024" name="Proc. Natl. Acad. Sci. U.S.A.">
        <title>Extraordinary preservation of gene collinearity over three hundred million years revealed in homosporous lycophytes.</title>
        <authorList>
            <person name="Li C."/>
            <person name="Wickell D."/>
            <person name="Kuo L.Y."/>
            <person name="Chen X."/>
            <person name="Nie B."/>
            <person name="Liao X."/>
            <person name="Peng D."/>
            <person name="Ji J."/>
            <person name="Jenkins J."/>
            <person name="Williams M."/>
            <person name="Shu S."/>
            <person name="Plott C."/>
            <person name="Barry K."/>
            <person name="Rajasekar S."/>
            <person name="Grimwood J."/>
            <person name="Han X."/>
            <person name="Sun S."/>
            <person name="Hou Z."/>
            <person name="He W."/>
            <person name="Dai G."/>
            <person name="Sun C."/>
            <person name="Schmutz J."/>
            <person name="Leebens-Mack J.H."/>
            <person name="Li F.W."/>
            <person name="Wang L."/>
        </authorList>
    </citation>
    <scope>NUCLEOTIDE SEQUENCE [LARGE SCALE GENOMIC DNA]</scope>
    <source>
        <strain evidence="2">cv. PW_Plant_1</strain>
    </source>
</reference>
<name>A0ACC2B5G8_DIPCM</name>
<protein>
    <submittedName>
        <fullName evidence="1">Uncharacterized protein</fullName>
    </submittedName>
</protein>
<sequence length="657" mass="75746">MPKHYRPPGKKKEGNVAKYITRNKALNRLQLKLAEFRRLCILKGIHPREPKKKFEGHNKTYYHVKDINFLAHEPLLEKSREIKVHEKKIKKAKAKLNRDLAERLERNLPSFSLDHLVKERYPSFIDALRDMDDPLTMIHLFATLPADRTHKIPVERVHSCRRLSLEWQAFVTRTHSLRKVFISVKGIYYQVEVAGQKITWLTPHVLSQVLPDDVDFRVMLTFVEFYEVLTGFVNFKLYHSIGLKYPPLLNADLEQAAAELYGMMRGLVNEAQLQTDNNESTKPEKDDLVKSVIEDVEFGEREQRLKEKEQRLKESQARLASLQDRLVKMEKDRAGINTETDDSHNGSAIIEKEDTVEEEEDEETKLCKGLFKDLKFYLSREVPRESLLFVIRGFGGSVSWDGRGAPYEESDDSITHQVVDRPTQGHMFLSRDYIQPQWVYDCANSRILLPVDEYLVGRIPPPHLSPFVNNEAEGHVPEYAEAIKRLQSAARNHLLPLPGTDEPEFEAQQSFLASTVARHSEHAEAAAREIEAAAVERAYMDDLSKELSGITYSASLQVDTDVSDDKTEEEGHVVVPKDVPNEAVDDTAMAQMMMTRKSRKLYEAMQMGKSKKRADIELLKRRKREAEEKGLSAKKSKRLGLCRSWERAWYVDRKCHS</sequence>
<dbReference type="Proteomes" id="UP001162992">
    <property type="component" value="Chromosome 17"/>
</dbReference>
<proteinExistence type="predicted"/>
<comment type="caution">
    <text evidence="1">The sequence shown here is derived from an EMBL/GenBank/DDBJ whole genome shotgun (WGS) entry which is preliminary data.</text>
</comment>
<organism evidence="1 2">
    <name type="scientific">Diphasiastrum complanatum</name>
    <name type="common">Issler's clubmoss</name>
    <name type="synonym">Lycopodium complanatum</name>
    <dbReference type="NCBI Taxonomy" id="34168"/>
    <lineage>
        <taxon>Eukaryota</taxon>
        <taxon>Viridiplantae</taxon>
        <taxon>Streptophyta</taxon>
        <taxon>Embryophyta</taxon>
        <taxon>Tracheophyta</taxon>
        <taxon>Lycopodiopsida</taxon>
        <taxon>Lycopodiales</taxon>
        <taxon>Lycopodiaceae</taxon>
        <taxon>Lycopodioideae</taxon>
        <taxon>Diphasiastrum</taxon>
    </lineage>
</organism>
<keyword evidence="2" id="KW-1185">Reference proteome</keyword>
<evidence type="ECO:0000313" key="1">
    <source>
        <dbReference type="EMBL" id="KAJ7524980.1"/>
    </source>
</evidence>
<evidence type="ECO:0000313" key="2">
    <source>
        <dbReference type="Proteomes" id="UP001162992"/>
    </source>
</evidence>
<accession>A0ACC2B5G8</accession>